<name>A0A4Y2JLG9_ARAVE</name>
<dbReference type="EMBL" id="BGPR01111035">
    <property type="protein sequence ID" value="GBM90900.1"/>
    <property type="molecule type" value="Genomic_DNA"/>
</dbReference>
<reference evidence="1 2" key="1">
    <citation type="journal article" date="2019" name="Sci. Rep.">
        <title>Orb-weaving spider Araneus ventricosus genome elucidates the spidroin gene catalogue.</title>
        <authorList>
            <person name="Kono N."/>
            <person name="Nakamura H."/>
            <person name="Ohtoshi R."/>
            <person name="Moran D.A.P."/>
            <person name="Shinohara A."/>
            <person name="Yoshida Y."/>
            <person name="Fujiwara M."/>
            <person name="Mori M."/>
            <person name="Tomita M."/>
            <person name="Arakawa K."/>
        </authorList>
    </citation>
    <scope>NUCLEOTIDE SEQUENCE [LARGE SCALE GENOMIC DNA]</scope>
</reference>
<protein>
    <submittedName>
        <fullName evidence="1">Uncharacterized protein</fullName>
    </submittedName>
</protein>
<keyword evidence="2" id="KW-1185">Reference proteome</keyword>
<evidence type="ECO:0000313" key="2">
    <source>
        <dbReference type="Proteomes" id="UP000499080"/>
    </source>
</evidence>
<evidence type="ECO:0000313" key="1">
    <source>
        <dbReference type="EMBL" id="GBM90900.1"/>
    </source>
</evidence>
<gene>
    <name evidence="1" type="ORF">AVEN_85735_1</name>
</gene>
<comment type="caution">
    <text evidence="1">The sequence shown here is derived from an EMBL/GenBank/DDBJ whole genome shotgun (WGS) entry which is preliminary data.</text>
</comment>
<accession>A0A4Y2JLG9</accession>
<dbReference type="Proteomes" id="UP000499080">
    <property type="component" value="Unassembled WGS sequence"/>
</dbReference>
<proteinExistence type="predicted"/>
<feature type="non-terminal residue" evidence="1">
    <location>
        <position position="1"/>
    </location>
</feature>
<organism evidence="1 2">
    <name type="scientific">Araneus ventricosus</name>
    <name type="common">Orbweaver spider</name>
    <name type="synonym">Epeira ventricosa</name>
    <dbReference type="NCBI Taxonomy" id="182803"/>
    <lineage>
        <taxon>Eukaryota</taxon>
        <taxon>Metazoa</taxon>
        <taxon>Ecdysozoa</taxon>
        <taxon>Arthropoda</taxon>
        <taxon>Chelicerata</taxon>
        <taxon>Arachnida</taxon>
        <taxon>Araneae</taxon>
        <taxon>Araneomorphae</taxon>
        <taxon>Entelegynae</taxon>
        <taxon>Araneoidea</taxon>
        <taxon>Araneidae</taxon>
        <taxon>Araneus</taxon>
    </lineage>
</organism>
<sequence>APRIKFAPSPAFGRAGPGSVLWSFLKRFLHSGPDY</sequence>
<dbReference type="AlphaFoldDB" id="A0A4Y2JLG9"/>